<reference evidence="4" key="2">
    <citation type="submission" date="2025-08" db="UniProtKB">
        <authorList>
            <consortium name="Ensembl"/>
        </authorList>
    </citation>
    <scope>IDENTIFICATION</scope>
</reference>
<dbReference type="Ensembl" id="ENSDCDT00010065537.1">
    <property type="protein sequence ID" value="ENSDCDP00010054945.1"/>
    <property type="gene ID" value="ENSDCDG00010031617.1"/>
</dbReference>
<evidence type="ECO:0000313" key="4">
    <source>
        <dbReference type="Ensembl" id="ENSDCDP00010054945.1"/>
    </source>
</evidence>
<comment type="similarity">
    <text evidence="1">Belongs to the dapper family.</text>
</comment>
<protein>
    <recommendedName>
        <fullName evidence="6">Dapper homolog 3-like</fullName>
    </recommendedName>
</protein>
<evidence type="ECO:0000313" key="5">
    <source>
        <dbReference type="Proteomes" id="UP000694580"/>
    </source>
</evidence>
<dbReference type="PANTHER" id="PTHR15919:SF1">
    <property type="entry name" value="DAPPER HOMOLOG 3"/>
    <property type="match status" value="1"/>
</dbReference>
<keyword evidence="5" id="KW-1185">Reference proteome</keyword>
<keyword evidence="2" id="KW-0175">Coiled coil</keyword>
<feature type="region of interest" description="Disordered" evidence="3">
    <location>
        <begin position="302"/>
        <end position="328"/>
    </location>
</feature>
<reference evidence="4" key="3">
    <citation type="submission" date="2025-09" db="UniProtKB">
        <authorList>
            <consortium name="Ensembl"/>
        </authorList>
    </citation>
    <scope>IDENTIFICATION</scope>
</reference>
<evidence type="ECO:0008006" key="6">
    <source>
        <dbReference type="Google" id="ProtNLM"/>
    </source>
</evidence>
<sequence>MDPRGPSTPMAPGRSRNKEHLEESVSWLCDLELLKQRQESLVLGALCLGDVTPGPRSTVGSGPSREQEDLTLRRQLNRLRGAPQGLMVALEQQLHKLSFEPDKDCEEQSEDDGSRPSSGFYEQSDILSPPGHSFLPPSWAFINHRPLSLDASMMTGETVRVPSPRATLPRSFSAPYPPLEDIAEGTGEDEEEEEPWPEPPDLEPSEEDIEQALRVEAYILSLLQRRVMQAAVEHNPVSMPHHNPHGILTSRQFEQPTEQKDYQALAGNCAQDDLENSKRELAQALEQYYTPLLYHEPIPASVSAEENDDAQTLSSYGAEELHSSTSDPPLIKARYIPAYCSYPCSPTLLQLGPSDQHWTPLSPNKPPARPSIQMSQGPEHCCWGSGEMSGRSTSRSQSDSSLRGGSLGRYYTVQREVRVRIPPPEGALPQSRCWCSASDLTQEEGLPLGTSHHAKPWQPHTRYLPKEREQRVGVPAEGSDSSLSEAYSPGSSSLTSDSDESAGGLVWPQQLPPRLATASPPPSSSIMKIKASHALKKKIMRFRSGSLKVMTTV</sequence>
<gene>
    <name evidence="4" type="primary">LOC114802682</name>
</gene>
<dbReference type="AlphaFoldDB" id="A0AAY4EBF0"/>
<dbReference type="InterPro" id="IPR024843">
    <property type="entry name" value="Dapper"/>
</dbReference>
<feature type="compositionally biased region" description="Low complexity" evidence="3">
    <location>
        <begin position="389"/>
        <end position="404"/>
    </location>
</feature>
<evidence type="ECO:0000256" key="2">
    <source>
        <dbReference type="ARBA" id="ARBA00023054"/>
    </source>
</evidence>
<feature type="region of interest" description="Disordered" evidence="3">
    <location>
        <begin position="355"/>
        <end position="407"/>
    </location>
</feature>
<feature type="region of interest" description="Disordered" evidence="3">
    <location>
        <begin position="468"/>
        <end position="525"/>
    </location>
</feature>
<dbReference type="GO" id="GO:0090090">
    <property type="term" value="P:negative regulation of canonical Wnt signaling pathway"/>
    <property type="evidence" value="ECO:0007669"/>
    <property type="project" value="TreeGrafter"/>
</dbReference>
<accession>A0AAY4EBF0</accession>
<dbReference type="GO" id="GO:0005737">
    <property type="term" value="C:cytoplasm"/>
    <property type="evidence" value="ECO:0007669"/>
    <property type="project" value="TreeGrafter"/>
</dbReference>
<dbReference type="PANTHER" id="PTHR15919">
    <property type="entry name" value="DAPPER-RELATED"/>
    <property type="match status" value="1"/>
</dbReference>
<feature type="region of interest" description="Disordered" evidence="3">
    <location>
        <begin position="161"/>
        <end position="205"/>
    </location>
</feature>
<dbReference type="GeneTree" id="ENSGT00950000183181"/>
<proteinExistence type="inferred from homology"/>
<evidence type="ECO:0000256" key="3">
    <source>
        <dbReference type="SAM" id="MobiDB-lite"/>
    </source>
</evidence>
<feature type="region of interest" description="Disordered" evidence="3">
    <location>
        <begin position="1"/>
        <end position="21"/>
    </location>
</feature>
<dbReference type="Pfam" id="PF15268">
    <property type="entry name" value="Dapper"/>
    <property type="match status" value="2"/>
</dbReference>
<name>A0AAY4EBF0_9TELE</name>
<dbReference type="Proteomes" id="UP000694580">
    <property type="component" value="Chromosome 13"/>
</dbReference>
<evidence type="ECO:0000256" key="1">
    <source>
        <dbReference type="ARBA" id="ARBA00010807"/>
    </source>
</evidence>
<dbReference type="CTD" id="100000890"/>
<reference evidence="4 5" key="1">
    <citation type="submission" date="2020-06" db="EMBL/GenBank/DDBJ databases">
        <authorList>
            <consortium name="Wellcome Sanger Institute Data Sharing"/>
        </authorList>
    </citation>
    <scope>NUCLEOTIDE SEQUENCE [LARGE SCALE GENOMIC DNA]</scope>
</reference>
<organism evidence="4 5">
    <name type="scientific">Denticeps clupeoides</name>
    <name type="common">denticle herring</name>
    <dbReference type="NCBI Taxonomy" id="299321"/>
    <lineage>
        <taxon>Eukaryota</taxon>
        <taxon>Metazoa</taxon>
        <taxon>Chordata</taxon>
        <taxon>Craniata</taxon>
        <taxon>Vertebrata</taxon>
        <taxon>Euteleostomi</taxon>
        <taxon>Actinopterygii</taxon>
        <taxon>Neopterygii</taxon>
        <taxon>Teleostei</taxon>
        <taxon>Clupei</taxon>
        <taxon>Clupeiformes</taxon>
        <taxon>Denticipitoidei</taxon>
        <taxon>Denticipitidae</taxon>
        <taxon>Denticeps</taxon>
    </lineage>
</organism>
<feature type="compositionally biased region" description="Acidic residues" evidence="3">
    <location>
        <begin position="181"/>
        <end position="205"/>
    </location>
</feature>
<feature type="region of interest" description="Disordered" evidence="3">
    <location>
        <begin position="101"/>
        <end position="129"/>
    </location>
</feature>